<keyword evidence="2" id="KW-1185">Reference proteome</keyword>
<dbReference type="STRING" id="289003.SAMN05216190_106181"/>
<evidence type="ECO:0000313" key="2">
    <source>
        <dbReference type="Proteomes" id="UP000198784"/>
    </source>
</evidence>
<evidence type="ECO:0008006" key="3">
    <source>
        <dbReference type="Google" id="ProtNLM"/>
    </source>
</evidence>
<protein>
    <recommendedName>
        <fullName evidence="3">DNA primase/helicase</fullName>
    </recommendedName>
</protein>
<dbReference type="OrthoDB" id="9067983at2"/>
<accession>A0A1I5NI42</accession>
<proteinExistence type="predicted"/>
<dbReference type="EMBL" id="FOWX01000006">
    <property type="protein sequence ID" value="SFP21382.1"/>
    <property type="molecule type" value="Genomic_DNA"/>
</dbReference>
<dbReference type="Pfam" id="PF13148">
    <property type="entry name" value="DUF3987"/>
    <property type="match status" value="1"/>
</dbReference>
<sequence>MSSHISFGDKSATWVGSPIYQPPHISAEAQFPWLAQLPLLNAAVDEVQNNVKAPRPLILSTALAAISVVIQGLVDVQKPNGQVVPASLMLLTIAESGERKSGAENIFMKSIRDFQAAQNVQYQKQLRAWDVKKSIWEVERKTLLKCVAKNLEKGVASDDEELRLFEHEIAKPERPKEFKLLYEDATSEALFHGMHQNLPTAGLISSEGGGVLSGRGFNDLSKQNAIWSGDSITVDRKTSDSFELKGGRLTVSIMVQDAVFKNYMVRRGELSRGSGLLARFLVCYPISTRGYRIENNMTQSWEHNDGYSARMTELLLQNLDLLGDPAREKKVIKFTAEACEYGLFIANTIEAEIRKGGRLDGAGDHASKLFENIARVAALLHYFEGFGGDVSLDTLNVAINICKWYSDEFVRIFLPPPQFEADAAELMEWLSFHRSCGRRYVAKNHVLQYGPYKVRKKSRLNLAVEYLCSQRLISVLDRWGKVLIDLKPGLLPDTLAAQNDILWRL</sequence>
<organism evidence="1 2">
    <name type="scientific">Pseudomonas borbori</name>
    <dbReference type="NCBI Taxonomy" id="289003"/>
    <lineage>
        <taxon>Bacteria</taxon>
        <taxon>Pseudomonadati</taxon>
        <taxon>Pseudomonadota</taxon>
        <taxon>Gammaproteobacteria</taxon>
        <taxon>Pseudomonadales</taxon>
        <taxon>Pseudomonadaceae</taxon>
        <taxon>Pseudomonas</taxon>
    </lineage>
</organism>
<reference evidence="2" key="1">
    <citation type="submission" date="2016-10" db="EMBL/GenBank/DDBJ databases">
        <authorList>
            <person name="Varghese N."/>
            <person name="Submissions S."/>
        </authorList>
    </citation>
    <scope>NUCLEOTIDE SEQUENCE [LARGE SCALE GENOMIC DNA]</scope>
    <source>
        <strain evidence="2">DSM 17834</strain>
    </source>
</reference>
<gene>
    <name evidence="1" type="ORF">SAMN05216190_106181</name>
</gene>
<dbReference type="RefSeq" id="WP_090499085.1">
    <property type="nucleotide sequence ID" value="NZ_FOWX01000006.1"/>
</dbReference>
<name>A0A1I5NI42_9PSED</name>
<dbReference type="Proteomes" id="UP000198784">
    <property type="component" value="Unassembled WGS sequence"/>
</dbReference>
<evidence type="ECO:0000313" key="1">
    <source>
        <dbReference type="EMBL" id="SFP21382.1"/>
    </source>
</evidence>
<dbReference type="InterPro" id="IPR025048">
    <property type="entry name" value="DUF3987"/>
</dbReference>
<dbReference type="AlphaFoldDB" id="A0A1I5NI42"/>